<dbReference type="GeneTree" id="ENSGT00940000159535"/>
<keyword evidence="17" id="KW-1185">Reference proteome</keyword>
<comment type="subcellular location">
    <subcellularLocation>
        <location evidence="1">Endoplasmic reticulum membrane</location>
        <topology evidence="1">Single-pass membrane protein</topology>
    </subcellularLocation>
</comment>
<dbReference type="InterPro" id="IPR000648">
    <property type="entry name" value="Oxysterol-bd"/>
</dbReference>
<feature type="region of interest" description="Disordered" evidence="14">
    <location>
        <begin position="1"/>
        <end position="25"/>
    </location>
</feature>
<feature type="compositionally biased region" description="Polar residues" evidence="14">
    <location>
        <begin position="894"/>
        <end position="904"/>
    </location>
</feature>
<evidence type="ECO:0000256" key="4">
    <source>
        <dbReference type="ARBA" id="ARBA00022553"/>
    </source>
</evidence>
<dbReference type="GO" id="GO:0140343">
    <property type="term" value="F:phosphatidylserine transfer activity"/>
    <property type="evidence" value="ECO:0007669"/>
    <property type="project" value="Ensembl"/>
</dbReference>
<dbReference type="Ensembl" id="ENSPANT00000047864.2">
    <property type="protein sequence ID" value="ENSPANP00000029695.2"/>
    <property type="gene ID" value="ENSPANG00000007472.3"/>
</dbReference>
<dbReference type="Gene3D" id="1.10.287.2720">
    <property type="match status" value="1"/>
</dbReference>
<feature type="coiled-coil region" evidence="13">
    <location>
        <begin position="96"/>
        <end position="123"/>
    </location>
</feature>
<feature type="region of interest" description="Disordered" evidence="14">
    <location>
        <begin position="806"/>
        <end position="855"/>
    </location>
</feature>
<proteinExistence type="inferred from homology"/>
<evidence type="ECO:0000256" key="14">
    <source>
        <dbReference type="SAM" id="MobiDB-lite"/>
    </source>
</evidence>
<dbReference type="Pfam" id="PF00169">
    <property type="entry name" value="PH"/>
    <property type="match status" value="1"/>
</dbReference>
<keyword evidence="13" id="KW-0175">Coiled coil</keyword>
<evidence type="ECO:0000256" key="2">
    <source>
        <dbReference type="ARBA" id="ARBA00008842"/>
    </source>
</evidence>
<feature type="region of interest" description="Disordered" evidence="14">
    <location>
        <begin position="39"/>
        <end position="72"/>
    </location>
</feature>
<evidence type="ECO:0000256" key="9">
    <source>
        <dbReference type="ARBA" id="ARBA00023121"/>
    </source>
</evidence>
<evidence type="ECO:0000256" key="7">
    <source>
        <dbReference type="ARBA" id="ARBA00022989"/>
    </source>
</evidence>
<organism evidence="16 17">
    <name type="scientific">Papio anubis</name>
    <name type="common">Olive baboon</name>
    <dbReference type="NCBI Taxonomy" id="9555"/>
    <lineage>
        <taxon>Eukaryota</taxon>
        <taxon>Metazoa</taxon>
        <taxon>Chordata</taxon>
        <taxon>Craniata</taxon>
        <taxon>Vertebrata</taxon>
        <taxon>Euteleostomi</taxon>
        <taxon>Mammalia</taxon>
        <taxon>Eutheria</taxon>
        <taxon>Euarchontoglires</taxon>
        <taxon>Primates</taxon>
        <taxon>Haplorrhini</taxon>
        <taxon>Catarrhini</taxon>
        <taxon>Cercopithecidae</taxon>
        <taxon>Cercopithecinae</taxon>
        <taxon>Papio</taxon>
    </lineage>
</organism>
<dbReference type="AlphaFoldDB" id="A0A2I3M1W4"/>
<dbReference type="GO" id="GO:0036150">
    <property type="term" value="P:phosphatidylserine acyl-chain remodeling"/>
    <property type="evidence" value="ECO:0007669"/>
    <property type="project" value="UniProtKB-ARBA"/>
</dbReference>
<dbReference type="InterPro" id="IPR011993">
    <property type="entry name" value="PH-like_dom_sf"/>
</dbReference>
<dbReference type="GO" id="GO:0015485">
    <property type="term" value="F:cholesterol binding"/>
    <property type="evidence" value="ECO:0007669"/>
    <property type="project" value="Ensembl"/>
</dbReference>
<evidence type="ECO:0000313" key="16">
    <source>
        <dbReference type="Ensembl" id="ENSPANP00000029695.2"/>
    </source>
</evidence>
<accession>A0A2I3M1W4</accession>
<dbReference type="Pfam" id="PF01237">
    <property type="entry name" value="Oxysterol_BP"/>
    <property type="match status" value="1"/>
</dbReference>
<dbReference type="PANTHER" id="PTHR10972">
    <property type="entry name" value="OXYSTEROL-BINDING PROTEIN-RELATED"/>
    <property type="match status" value="1"/>
</dbReference>
<dbReference type="SUPFAM" id="SSF50729">
    <property type="entry name" value="PH domain-like"/>
    <property type="match status" value="1"/>
</dbReference>
<dbReference type="SMART" id="SM00233">
    <property type="entry name" value="PH"/>
    <property type="match status" value="1"/>
</dbReference>
<evidence type="ECO:0000256" key="11">
    <source>
        <dbReference type="RuleBase" id="RU003844"/>
    </source>
</evidence>
<feature type="compositionally biased region" description="Gly residues" evidence="14">
    <location>
        <begin position="829"/>
        <end position="847"/>
    </location>
</feature>
<dbReference type="FunFam" id="2.30.29.30:FF:000030">
    <property type="entry name" value="Oxysterol-binding protein"/>
    <property type="match status" value="1"/>
</dbReference>
<dbReference type="PANTHER" id="PTHR10972:SF213">
    <property type="entry name" value="OXYSTEROL-BINDING PROTEIN-RELATED PROTEIN 5"/>
    <property type="match status" value="1"/>
</dbReference>
<dbReference type="InterPro" id="IPR018494">
    <property type="entry name" value="Oxysterol-bd_CS"/>
</dbReference>
<evidence type="ECO:0000256" key="8">
    <source>
        <dbReference type="ARBA" id="ARBA00023055"/>
    </source>
</evidence>
<dbReference type="GO" id="GO:0032541">
    <property type="term" value="C:cortical endoplasmic reticulum"/>
    <property type="evidence" value="ECO:0007669"/>
    <property type="project" value="TreeGrafter"/>
</dbReference>
<reference evidence="16 17" key="1">
    <citation type="submission" date="2012-03" db="EMBL/GenBank/DDBJ databases">
        <title>Whole Genome Assembly of Papio anubis.</title>
        <authorList>
            <person name="Liu Y.L."/>
            <person name="Abraham K.A."/>
            <person name="Akbar H.A."/>
            <person name="Ali S.A."/>
            <person name="Anosike U.A."/>
            <person name="Aqrawi P.A."/>
            <person name="Arias F.A."/>
            <person name="Attaway T.A."/>
            <person name="Awwad R.A."/>
            <person name="Babu C.B."/>
            <person name="Bandaranaike D.B."/>
            <person name="Battles P.B."/>
            <person name="Bell A.B."/>
            <person name="Beltran B.B."/>
            <person name="Berhane-Mersha D.B."/>
            <person name="Bess C.B."/>
            <person name="Bickham C.B."/>
            <person name="Bolden T.B."/>
            <person name="Carter K.C."/>
            <person name="Chau D.C."/>
            <person name="Chavez A.C."/>
            <person name="Clerc-Blankenburg K.C."/>
            <person name="Coyle M.C."/>
            <person name="Dao M.D."/>
            <person name="Davila M.L.D."/>
            <person name="Davy-Carroll L.D."/>
            <person name="Denson S.D."/>
            <person name="Dinh H.D."/>
            <person name="Fernandez S.F."/>
            <person name="Fernando P.F."/>
            <person name="Forbes L.F."/>
            <person name="Francis C.F."/>
            <person name="Francisco L.F."/>
            <person name="Fu Q.F."/>
            <person name="Garcia-Iii R.G."/>
            <person name="Garrett T.G."/>
            <person name="Gross S.G."/>
            <person name="Gubbala S.G."/>
            <person name="Hirani K.H."/>
            <person name="Hogues M.H."/>
            <person name="Hollins B.H."/>
            <person name="Jackson L.J."/>
            <person name="Javaid M.J."/>
            <person name="Jhangiani S.J."/>
            <person name="Johnson A.J."/>
            <person name="Johnson B.J."/>
            <person name="Jones J.J."/>
            <person name="Joshi V.J."/>
            <person name="Kalu J.K."/>
            <person name="Khan N.K."/>
            <person name="Korchina V.K."/>
            <person name="Kovar C.K."/>
            <person name="Lago L.L."/>
            <person name="Lara F.L."/>
            <person name="Le T.-K.L."/>
            <person name="Lee S.L."/>
            <person name="Legall-Iii F.L."/>
            <person name="Lemon S.L."/>
            <person name="Liu J.L."/>
            <person name="Liu Y.-S.L."/>
            <person name="Liyanage D.L."/>
            <person name="Lopez J.L."/>
            <person name="Lorensuhewa L.L."/>
            <person name="Mata R.M."/>
            <person name="Mathew T.M."/>
            <person name="Mercado C.M."/>
            <person name="Mercado I.M."/>
            <person name="Morales K.M."/>
            <person name="Morgan M.M."/>
            <person name="Munidasa M.M."/>
            <person name="Ngo D.N."/>
            <person name="Nguyen L.N."/>
            <person name="Nguyen T.N."/>
            <person name="Nguyen N.N."/>
            <person name="Obregon M.O."/>
            <person name="Okwuonu G.O."/>
            <person name="Ongeri F.O."/>
            <person name="Onwere C.O."/>
            <person name="Osifeso I.O."/>
            <person name="Parra A.P."/>
            <person name="Patil S.P."/>
            <person name="Perez A.P."/>
            <person name="Perez Y.P."/>
            <person name="Pham C.P."/>
            <person name="Pu L.-L.P."/>
            <person name="Puazo M.P."/>
            <person name="Quiroz J.Q."/>
            <person name="Rouhana J.R."/>
            <person name="Ruiz M.R."/>
            <person name="Ruiz S.-J.R."/>
            <person name="Saada N.S."/>
            <person name="Santibanez J.S."/>
            <person name="Scheel M.S."/>
            <person name="Schneider B.S."/>
            <person name="Simmons D.S."/>
            <person name="Sisson I.S."/>
            <person name="Tang L.-Y.T."/>
            <person name="Thornton R.T."/>
            <person name="Tisius J.T."/>
            <person name="Toledanes G.T."/>
            <person name="Trejos Z.T."/>
            <person name="Usmani K.U."/>
            <person name="Varghese R.V."/>
            <person name="Vattathil S.V."/>
            <person name="Vee V.V."/>
            <person name="Walker D.W."/>
            <person name="Weissenberger G.W."/>
            <person name="White C.W."/>
            <person name="Williams A.W."/>
            <person name="Woodworth J.W."/>
            <person name="Wright R.W."/>
            <person name="Zhu Y.Z."/>
            <person name="Han Y.H."/>
            <person name="Newsham I.N."/>
            <person name="Nazareth L.N."/>
            <person name="Worley K.W."/>
            <person name="Muzny D.M."/>
            <person name="Rogers J.R."/>
            <person name="Gibbs R.G."/>
        </authorList>
    </citation>
    <scope>NUCLEOTIDE SEQUENCE [LARGE SCALE GENOMIC DNA]</scope>
</reference>
<dbReference type="FunFam" id="1.10.287.2720:FF:000002">
    <property type="entry name" value="Oxysterol-binding protein"/>
    <property type="match status" value="1"/>
</dbReference>
<feature type="region of interest" description="Disordered" evidence="14">
    <location>
        <begin position="893"/>
        <end position="922"/>
    </location>
</feature>
<evidence type="ECO:0000256" key="5">
    <source>
        <dbReference type="ARBA" id="ARBA00022692"/>
    </source>
</evidence>
<keyword evidence="8 12" id="KW-0445">Lipid transport</keyword>
<dbReference type="GO" id="GO:0140268">
    <property type="term" value="C:endoplasmic reticulum-plasma membrane contact site"/>
    <property type="evidence" value="ECO:0007669"/>
    <property type="project" value="Ensembl"/>
</dbReference>
<feature type="compositionally biased region" description="Polar residues" evidence="14">
    <location>
        <begin position="323"/>
        <end position="332"/>
    </location>
</feature>
<comment type="similarity">
    <text evidence="2 11">Belongs to the OSBP family.</text>
</comment>
<dbReference type="GO" id="GO:0070273">
    <property type="term" value="F:phosphatidylinositol-4-phosphate binding"/>
    <property type="evidence" value="ECO:0007669"/>
    <property type="project" value="Ensembl"/>
</dbReference>
<feature type="region of interest" description="Disordered" evidence="14">
    <location>
        <begin position="254"/>
        <end position="341"/>
    </location>
</feature>
<dbReference type="InterPro" id="IPR001849">
    <property type="entry name" value="PH_domain"/>
</dbReference>
<evidence type="ECO:0000256" key="3">
    <source>
        <dbReference type="ARBA" id="ARBA00022448"/>
    </source>
</evidence>
<evidence type="ECO:0000259" key="15">
    <source>
        <dbReference type="PROSITE" id="PS50003"/>
    </source>
</evidence>
<dbReference type="GO" id="GO:0001786">
    <property type="term" value="F:phosphatidylserine binding"/>
    <property type="evidence" value="ECO:0007669"/>
    <property type="project" value="Ensembl"/>
</dbReference>
<dbReference type="CDD" id="cd13286">
    <property type="entry name" value="PH_OPR5_ORP8"/>
    <property type="match status" value="1"/>
</dbReference>
<evidence type="ECO:0000256" key="10">
    <source>
        <dbReference type="ARBA" id="ARBA00023136"/>
    </source>
</evidence>
<evidence type="ECO:0000256" key="12">
    <source>
        <dbReference type="RuleBase" id="RU003845"/>
    </source>
</evidence>
<sequence length="922" mass="102027">MKEEAFLRRRFSLCPPSSTPQKVDPRKLTRNLLLCGDNELYPLSPGKDMEPNGPPLPRDEGPPTPSSATKVPPAEYRLCNGSDKECVSPTARVTKKETLKAQKENYRQEKKRATRQLLSALTDPSVVIMADSLKIRGTLKSWTKLWCVLKPGVLLIYKTPKVGQWVGTVLLHCCELIERPSKKDGFCFKLFHPLDQSVWAVKGPKGESVGSITQPLPSSYLIFRAASESDGRCWLDALELALRCSSLLRLGTCKPGRDGEPGTSPDASPSSLCGLPTSATVHPDQDLFPLNGSSLENDAFSDKSERENPEESDTETQERSQKTESGSDQSETPGVPARRGTTYVEQVQEELGELGEASQVETVSEENKSLMWTLLKQLRPGMDLSRVVLPTFVLEPRSFLNKLSDYYYHADLLSRAAVEEDAYSRMKLVLRWYLSGFYKKPKGIKKPYNPILGETFRCCWFHPHTDSRTFYIAEQVSHHPPVSAFHVSNRKDGFCISGSITAKSRFYGNSLSALLDGKATLTFLNRAEDYTLTMPYAHCKGILYGTMTMELGGKVTIECAKNNFQAELEFKLKPFFGGSTSINQISGKITSGEEVLASLSGHWDRDVFIKEEGSGSTALFWTPSEEVRRQRLRQHTVPLEEQTELESERLWQHVTRAIGKGDQHRATQEKFALEEAQRRRARERQESLTPWKPQLFHLDPTTQEWHYQYEEGLAQSSGFGRPATSPLAIARPRRAADPRLSPAQSSRTRSRMVTLSLVSPLGPSPKASVWFAPQMLTWLVGKPEKHLPRCRAASQQKLLCCPGGPPAGSALSESGRQPKGRSGAWWGQGRKGAGPGQGLPSGEGGIRGRSSGILPLPSAPFPSPGAVSPRLCPCLCNGWALPWPLLPPRPVRGWSSQGVPSRNILSAPPSSPCLQLDPADFP</sequence>
<dbReference type="FunFam" id="2.40.160.120:FF:000020">
    <property type="entry name" value="Oxysterol-binding protein"/>
    <property type="match status" value="1"/>
</dbReference>
<dbReference type="Proteomes" id="UP000028761">
    <property type="component" value="Chromosome 12"/>
</dbReference>
<keyword evidence="3 12" id="KW-0813">Transport</keyword>
<dbReference type="Gene3D" id="2.40.160.120">
    <property type="match status" value="1"/>
</dbReference>
<dbReference type="GO" id="GO:0005829">
    <property type="term" value="C:cytosol"/>
    <property type="evidence" value="ECO:0007669"/>
    <property type="project" value="TreeGrafter"/>
</dbReference>
<evidence type="ECO:0000313" key="17">
    <source>
        <dbReference type="Proteomes" id="UP000028761"/>
    </source>
</evidence>
<keyword evidence="9" id="KW-0446">Lipid-binding</keyword>
<evidence type="ECO:0000256" key="1">
    <source>
        <dbReference type="ARBA" id="ARBA00004389"/>
    </source>
</evidence>
<reference evidence="16" key="2">
    <citation type="submission" date="2025-08" db="UniProtKB">
        <authorList>
            <consortium name="Ensembl"/>
        </authorList>
    </citation>
    <scope>IDENTIFICATION</scope>
</reference>
<dbReference type="GO" id="GO:0005789">
    <property type="term" value="C:endoplasmic reticulum membrane"/>
    <property type="evidence" value="ECO:0007669"/>
    <property type="project" value="UniProtKB-SubCell"/>
</dbReference>
<keyword evidence="7" id="KW-1133">Transmembrane helix</keyword>
<name>A0A2I3M1W4_PAPAN</name>
<keyword evidence="6" id="KW-0256">Endoplasmic reticulum</keyword>
<keyword evidence="10" id="KW-0472">Membrane</keyword>
<reference evidence="16" key="3">
    <citation type="submission" date="2025-09" db="UniProtKB">
        <authorList>
            <consortium name="Ensembl"/>
        </authorList>
    </citation>
    <scope>IDENTIFICATION</scope>
</reference>
<feature type="compositionally biased region" description="Basic and acidic residues" evidence="14">
    <location>
        <begin position="300"/>
        <end position="309"/>
    </location>
</feature>
<dbReference type="InterPro" id="IPR037239">
    <property type="entry name" value="OSBP_sf"/>
</dbReference>
<feature type="domain" description="PH" evidence="15">
    <location>
        <begin position="126"/>
        <end position="243"/>
    </location>
</feature>
<evidence type="ECO:0000256" key="6">
    <source>
        <dbReference type="ARBA" id="ARBA00022824"/>
    </source>
</evidence>
<protein>
    <recommendedName>
        <fullName evidence="12">Oxysterol-binding protein</fullName>
    </recommendedName>
</protein>
<evidence type="ECO:0000256" key="13">
    <source>
        <dbReference type="SAM" id="Coils"/>
    </source>
</evidence>
<dbReference type="Gene3D" id="3.30.70.3490">
    <property type="match status" value="1"/>
</dbReference>
<gene>
    <name evidence="16" type="primary">OSBPL5</name>
</gene>
<keyword evidence="5" id="KW-0812">Transmembrane</keyword>
<dbReference type="SUPFAM" id="SSF144000">
    <property type="entry name" value="Oxysterol-binding protein-like"/>
    <property type="match status" value="1"/>
</dbReference>
<dbReference type="PROSITE" id="PS50003">
    <property type="entry name" value="PH_DOMAIN"/>
    <property type="match status" value="1"/>
</dbReference>
<dbReference type="PROSITE" id="PS01013">
    <property type="entry name" value="OSBP"/>
    <property type="match status" value="1"/>
</dbReference>
<keyword evidence="4" id="KW-0597">Phosphoprotein</keyword>
<dbReference type="Gene3D" id="2.30.29.30">
    <property type="entry name" value="Pleckstrin-homology domain (PH domain)/Phosphotyrosine-binding domain (PTB)"/>
    <property type="match status" value="1"/>
</dbReference>